<comment type="caution">
    <text evidence="1">The sequence shown here is derived from an EMBL/GenBank/DDBJ whole genome shotgun (WGS) entry which is preliminary data.</text>
</comment>
<gene>
    <name evidence="1" type="ORF">EDD68_102139</name>
</gene>
<proteinExistence type="predicted"/>
<organism evidence="1 2">
    <name type="scientific">Melghiribacillus thermohalophilus</name>
    <dbReference type="NCBI Taxonomy" id="1324956"/>
    <lineage>
        <taxon>Bacteria</taxon>
        <taxon>Bacillati</taxon>
        <taxon>Bacillota</taxon>
        <taxon>Bacilli</taxon>
        <taxon>Bacillales</taxon>
        <taxon>Bacillaceae</taxon>
        <taxon>Melghiribacillus</taxon>
    </lineage>
</organism>
<evidence type="ECO:0000313" key="1">
    <source>
        <dbReference type="EMBL" id="TCT26437.1"/>
    </source>
</evidence>
<dbReference type="AlphaFoldDB" id="A0A4R3NGY0"/>
<name>A0A4R3NGY0_9BACI</name>
<dbReference type="EMBL" id="SMAN01000002">
    <property type="protein sequence ID" value="TCT26437.1"/>
    <property type="molecule type" value="Genomic_DNA"/>
</dbReference>
<reference evidence="1 2" key="1">
    <citation type="submission" date="2019-03" db="EMBL/GenBank/DDBJ databases">
        <title>Genomic Encyclopedia of Type Strains, Phase IV (KMG-IV): sequencing the most valuable type-strain genomes for metagenomic binning, comparative biology and taxonomic classification.</title>
        <authorList>
            <person name="Goeker M."/>
        </authorList>
    </citation>
    <scope>NUCLEOTIDE SEQUENCE [LARGE SCALE GENOMIC DNA]</scope>
    <source>
        <strain evidence="1 2">DSM 25894</strain>
    </source>
</reference>
<dbReference type="InterPro" id="IPR025906">
    <property type="entry name" value="YjfB_motility"/>
</dbReference>
<protein>
    <submittedName>
        <fullName evidence="1">Putative motility protein YjfB-like</fullName>
    </submittedName>
</protein>
<dbReference type="Pfam" id="PF14070">
    <property type="entry name" value="YjfB_motility"/>
    <property type="match status" value="1"/>
</dbReference>
<keyword evidence="2" id="KW-1185">Reference proteome</keyword>
<evidence type="ECO:0000313" key="2">
    <source>
        <dbReference type="Proteomes" id="UP000294650"/>
    </source>
</evidence>
<dbReference type="Proteomes" id="UP000294650">
    <property type="component" value="Unassembled WGS sequence"/>
</dbReference>
<sequence>MLICRIWITTLAYSPLMCQEGILLDVAKLSMALSHSQLRQDASLALMDKAMLQMKQQGNDLIQMLEKSVPDVHLPHPTLGKHIDMKG</sequence>
<accession>A0A4R3NGY0</accession>